<dbReference type="InterPro" id="IPR043502">
    <property type="entry name" value="DNA/RNA_pol_sf"/>
</dbReference>
<reference evidence="3 4" key="1">
    <citation type="submission" date="2018-04" db="EMBL/GenBank/DDBJ databases">
        <title>Genomic Encyclopedia of Type Strains, Phase IV (KMG-IV): sequencing the most valuable type-strain genomes for metagenomic binning, comparative biology and taxonomic classification.</title>
        <authorList>
            <person name="Goeker M."/>
        </authorList>
    </citation>
    <scope>NUCLEOTIDE SEQUENCE [LARGE SCALE GENOMIC DNA]</scope>
    <source>
        <strain evidence="3 4">DSM 26588</strain>
    </source>
</reference>
<dbReference type="GeneID" id="93228092"/>
<sequence length="367" mass="44225">MMMERQEAAASIEEAAQHKKDRPSVQHILEHKEEVAERICQKIERGEWYPPHHERQKLQEGSHKKEREIVKPRFDDEQIVHHMVVRQLRPIIIPRLYRYAYGSLPQRGTHGAVKVMTRWRNEYGDKRFYVFEGDVRKFYDSIDTELLKAKLDKLIRDKRFKEVLFRIIDAFGPGLPKGFYPSPWLANLYMSEFDNFVLQVLKPDHYLRYMDNLFIFHRNKKELHRMEQQIELFLQQRLHLRIKDDWQVYRFEKKKKPEGMTVEEERRWKRRAKGRAVNALGFVIHRDRVTIRKSILKRTRAKANHIHKKKRYTRHDSASMVSRAGVFKHADAYGYYLTYIKPKVSIHYCKRRIAAAEKKKRKGMSAT</sequence>
<feature type="compositionally biased region" description="Basic and acidic residues" evidence="1">
    <location>
        <begin position="15"/>
        <end position="24"/>
    </location>
</feature>
<dbReference type="Proteomes" id="UP000245778">
    <property type="component" value="Unassembled WGS sequence"/>
</dbReference>
<protein>
    <submittedName>
        <fullName evidence="3">Retron-type reverse transcriptase</fullName>
    </submittedName>
</protein>
<keyword evidence="3" id="KW-0808">Transferase</keyword>
<dbReference type="InterPro" id="IPR000477">
    <property type="entry name" value="RT_dom"/>
</dbReference>
<evidence type="ECO:0000256" key="1">
    <source>
        <dbReference type="SAM" id="MobiDB-lite"/>
    </source>
</evidence>
<dbReference type="EMBL" id="QEKK01000001">
    <property type="protein sequence ID" value="PVY59659.1"/>
    <property type="molecule type" value="Genomic_DNA"/>
</dbReference>
<dbReference type="RefSeq" id="WP_165366527.1">
    <property type="nucleotide sequence ID" value="NZ_CP011524.1"/>
</dbReference>
<name>A0A2U1CFG3_9FIRM</name>
<dbReference type="AlphaFoldDB" id="A0A2U1CFG3"/>
<evidence type="ECO:0000313" key="4">
    <source>
        <dbReference type="Proteomes" id="UP000245778"/>
    </source>
</evidence>
<dbReference type="GO" id="GO:0003964">
    <property type="term" value="F:RNA-directed DNA polymerase activity"/>
    <property type="evidence" value="ECO:0007669"/>
    <property type="project" value="UniProtKB-KW"/>
</dbReference>
<proteinExistence type="predicted"/>
<evidence type="ECO:0000313" key="3">
    <source>
        <dbReference type="EMBL" id="PVY59659.1"/>
    </source>
</evidence>
<comment type="caution">
    <text evidence="3">The sequence shown here is derived from an EMBL/GenBank/DDBJ whole genome shotgun (WGS) entry which is preliminary data.</text>
</comment>
<dbReference type="PROSITE" id="PS50878">
    <property type="entry name" value="RT_POL"/>
    <property type="match status" value="1"/>
</dbReference>
<dbReference type="Pfam" id="PF00078">
    <property type="entry name" value="RVT_1"/>
    <property type="match status" value="1"/>
</dbReference>
<dbReference type="SUPFAM" id="SSF56672">
    <property type="entry name" value="DNA/RNA polymerases"/>
    <property type="match status" value="1"/>
</dbReference>
<dbReference type="PANTHER" id="PTHR34047">
    <property type="entry name" value="NUCLEAR INTRON MATURASE 1, MITOCHONDRIAL-RELATED"/>
    <property type="match status" value="1"/>
</dbReference>
<dbReference type="InterPro" id="IPR051083">
    <property type="entry name" value="GrpII_Intron_Splice-Mob/Def"/>
</dbReference>
<evidence type="ECO:0000259" key="2">
    <source>
        <dbReference type="PROSITE" id="PS50878"/>
    </source>
</evidence>
<accession>A0A2U1CFG3</accession>
<organism evidence="3 4">
    <name type="scientific">Intestinimonas butyriciproducens</name>
    <dbReference type="NCBI Taxonomy" id="1297617"/>
    <lineage>
        <taxon>Bacteria</taxon>
        <taxon>Bacillati</taxon>
        <taxon>Bacillota</taxon>
        <taxon>Clostridia</taxon>
        <taxon>Eubacteriales</taxon>
        <taxon>Intestinimonas</taxon>
    </lineage>
</organism>
<keyword evidence="3" id="KW-0695">RNA-directed DNA polymerase</keyword>
<keyword evidence="3" id="KW-0548">Nucleotidyltransferase</keyword>
<dbReference type="PANTHER" id="PTHR34047:SF8">
    <property type="entry name" value="PROTEIN YKFC"/>
    <property type="match status" value="1"/>
</dbReference>
<feature type="domain" description="Reverse transcriptase" evidence="2">
    <location>
        <begin position="1"/>
        <end position="262"/>
    </location>
</feature>
<gene>
    <name evidence="3" type="ORF">C7373_101173</name>
</gene>
<feature type="region of interest" description="Disordered" evidence="1">
    <location>
        <begin position="1"/>
        <end position="24"/>
    </location>
</feature>